<evidence type="ECO:0000313" key="4">
    <source>
        <dbReference type="Proteomes" id="UP000777784"/>
    </source>
</evidence>
<evidence type="ECO:0000256" key="2">
    <source>
        <dbReference type="SAM" id="SignalP"/>
    </source>
</evidence>
<comment type="caution">
    <text evidence="3">The sequence shown here is derived from an EMBL/GenBank/DDBJ whole genome shotgun (WGS) entry which is preliminary data.</text>
</comment>
<keyword evidence="1" id="KW-0472">Membrane</keyword>
<sequence length="144" mass="16035">MKSAHLPLFLLILTFSSSSQAHELNHSINYGKANILHLTFGDDSPFSYESFEIYPPGESTPFQVGRTDKKGRIIFMADRAGDWRIRAFSEDGHGLDITLPIDEGGLVSETGSSIPNRWIRILSGLGILFGIFGVISLFYRKKSK</sequence>
<dbReference type="AlphaFoldDB" id="A0A948W8H8"/>
<proteinExistence type="predicted"/>
<evidence type="ECO:0008006" key="5">
    <source>
        <dbReference type="Google" id="ProtNLM"/>
    </source>
</evidence>
<reference evidence="3" key="1">
    <citation type="submission" date="2021-05" db="EMBL/GenBank/DDBJ databases">
        <title>Energy efficiency and biological interactions define the core microbiome of deep oligotrophic groundwater.</title>
        <authorList>
            <person name="Mehrshad M."/>
            <person name="Lopez-Fernandez M."/>
            <person name="Bell E."/>
            <person name="Bernier-Latmani R."/>
            <person name="Bertilsson S."/>
            <person name="Dopson M."/>
        </authorList>
    </citation>
    <scope>NUCLEOTIDE SEQUENCE</scope>
    <source>
        <strain evidence="3">Modern_marine.mb.64</strain>
    </source>
</reference>
<evidence type="ECO:0000313" key="3">
    <source>
        <dbReference type="EMBL" id="MBU2692711.1"/>
    </source>
</evidence>
<keyword evidence="2" id="KW-0732">Signal</keyword>
<feature type="chain" id="PRO_5037244914" description="ABC transporter permease" evidence="2">
    <location>
        <begin position="22"/>
        <end position="144"/>
    </location>
</feature>
<keyword evidence="1" id="KW-0812">Transmembrane</keyword>
<feature type="signal peptide" evidence="2">
    <location>
        <begin position="1"/>
        <end position="21"/>
    </location>
</feature>
<feature type="transmembrane region" description="Helical" evidence="1">
    <location>
        <begin position="118"/>
        <end position="139"/>
    </location>
</feature>
<accession>A0A948W8H8</accession>
<evidence type="ECO:0000256" key="1">
    <source>
        <dbReference type="SAM" id="Phobius"/>
    </source>
</evidence>
<dbReference type="Proteomes" id="UP000777784">
    <property type="component" value="Unassembled WGS sequence"/>
</dbReference>
<gene>
    <name evidence="3" type="ORF">KJ970_17480</name>
</gene>
<protein>
    <recommendedName>
        <fullName evidence="5">ABC transporter permease</fullName>
    </recommendedName>
</protein>
<name>A0A948W8H8_UNCEI</name>
<keyword evidence="1" id="KW-1133">Transmembrane helix</keyword>
<organism evidence="3 4">
    <name type="scientific">Eiseniibacteriota bacterium</name>
    <dbReference type="NCBI Taxonomy" id="2212470"/>
    <lineage>
        <taxon>Bacteria</taxon>
        <taxon>Candidatus Eiseniibacteriota</taxon>
    </lineage>
</organism>
<dbReference type="EMBL" id="JAHJDP010000099">
    <property type="protein sequence ID" value="MBU2692711.1"/>
    <property type="molecule type" value="Genomic_DNA"/>
</dbReference>